<comment type="caution">
    <text evidence="2">The sequence shown here is derived from an EMBL/GenBank/DDBJ whole genome shotgun (WGS) entry which is preliminary data.</text>
</comment>
<dbReference type="Proteomes" id="UP001586593">
    <property type="component" value="Unassembled WGS sequence"/>
</dbReference>
<proteinExistence type="predicted"/>
<feature type="region of interest" description="Disordered" evidence="1">
    <location>
        <begin position="1"/>
        <end position="158"/>
    </location>
</feature>
<evidence type="ECO:0000313" key="3">
    <source>
        <dbReference type="Proteomes" id="UP001586593"/>
    </source>
</evidence>
<keyword evidence="3" id="KW-1185">Reference proteome</keyword>
<evidence type="ECO:0000313" key="2">
    <source>
        <dbReference type="EMBL" id="KAL1862710.1"/>
    </source>
</evidence>
<accession>A0ABR3WJ59</accession>
<feature type="compositionally biased region" description="Basic and acidic residues" evidence="1">
    <location>
        <begin position="104"/>
        <end position="118"/>
    </location>
</feature>
<sequence length="158" mass="17230">MASNNPDSVANQGQFHARVPGTNQSDIKWTKPGNERGNDAAPTFHAETHTPGTAPPESSYRANPIHEVPGQADNPVMESSTRTDALGSIPGTTDRDLYNQTDNLHGRPMEGQEGRELYGQHGEQGKRKKDRSGLEGRGATFSDETVEGKTHRVRADRE</sequence>
<dbReference type="EMBL" id="JAZHXJ010000384">
    <property type="protein sequence ID" value="KAL1862710.1"/>
    <property type="molecule type" value="Genomic_DNA"/>
</dbReference>
<feature type="compositionally biased region" description="Polar residues" evidence="1">
    <location>
        <begin position="1"/>
        <end position="14"/>
    </location>
</feature>
<reference evidence="2 3" key="1">
    <citation type="journal article" date="2024" name="Commun. Biol.">
        <title>Comparative genomic analysis of thermophilic fungi reveals convergent evolutionary adaptations and gene losses.</title>
        <authorList>
            <person name="Steindorff A.S."/>
            <person name="Aguilar-Pontes M.V."/>
            <person name="Robinson A.J."/>
            <person name="Andreopoulos B."/>
            <person name="LaButti K."/>
            <person name="Kuo A."/>
            <person name="Mondo S."/>
            <person name="Riley R."/>
            <person name="Otillar R."/>
            <person name="Haridas S."/>
            <person name="Lipzen A."/>
            <person name="Grimwood J."/>
            <person name="Schmutz J."/>
            <person name="Clum A."/>
            <person name="Reid I.D."/>
            <person name="Moisan M.C."/>
            <person name="Butler G."/>
            <person name="Nguyen T.T.M."/>
            <person name="Dewar K."/>
            <person name="Conant G."/>
            <person name="Drula E."/>
            <person name="Henrissat B."/>
            <person name="Hansel C."/>
            <person name="Singer S."/>
            <person name="Hutchinson M.I."/>
            <person name="de Vries R.P."/>
            <person name="Natvig D.O."/>
            <person name="Powell A.J."/>
            <person name="Tsang A."/>
            <person name="Grigoriev I.V."/>
        </authorList>
    </citation>
    <scope>NUCLEOTIDE SEQUENCE [LARGE SCALE GENOMIC DNA]</scope>
    <source>
        <strain evidence="2 3">ATCC 24622</strain>
    </source>
</reference>
<organism evidence="2 3">
    <name type="scientific">Phialemonium thermophilum</name>
    <dbReference type="NCBI Taxonomy" id="223376"/>
    <lineage>
        <taxon>Eukaryota</taxon>
        <taxon>Fungi</taxon>
        <taxon>Dikarya</taxon>
        <taxon>Ascomycota</taxon>
        <taxon>Pezizomycotina</taxon>
        <taxon>Sordariomycetes</taxon>
        <taxon>Sordariomycetidae</taxon>
        <taxon>Cephalothecales</taxon>
        <taxon>Cephalothecaceae</taxon>
        <taxon>Phialemonium</taxon>
    </lineage>
</organism>
<evidence type="ECO:0000256" key="1">
    <source>
        <dbReference type="SAM" id="MobiDB-lite"/>
    </source>
</evidence>
<feature type="compositionally biased region" description="Basic and acidic residues" evidence="1">
    <location>
        <begin position="146"/>
        <end position="158"/>
    </location>
</feature>
<gene>
    <name evidence="2" type="ORF">VTK73DRAFT_6670</name>
</gene>
<protein>
    <submittedName>
        <fullName evidence="2">Uncharacterized protein</fullName>
    </submittedName>
</protein>
<name>A0ABR3WJ59_9PEZI</name>